<dbReference type="Gene3D" id="1.10.340.30">
    <property type="entry name" value="Hypothetical protein, domain 2"/>
    <property type="match status" value="1"/>
</dbReference>
<feature type="compositionally biased region" description="Basic residues" evidence="1">
    <location>
        <begin position="47"/>
        <end position="59"/>
    </location>
</feature>
<dbReference type="Gene3D" id="1.10.1670.10">
    <property type="entry name" value="Helix-hairpin-Helix base-excision DNA repair enzymes (C-terminal)"/>
    <property type="match status" value="1"/>
</dbReference>
<evidence type="ECO:0000259" key="2">
    <source>
        <dbReference type="SMART" id="SM00478"/>
    </source>
</evidence>
<evidence type="ECO:0000256" key="1">
    <source>
        <dbReference type="SAM" id="MobiDB-lite"/>
    </source>
</evidence>
<organism evidence="3 4">
    <name type="scientific">Sclerotinia trifoliorum</name>
    <dbReference type="NCBI Taxonomy" id="28548"/>
    <lineage>
        <taxon>Eukaryota</taxon>
        <taxon>Fungi</taxon>
        <taxon>Dikarya</taxon>
        <taxon>Ascomycota</taxon>
        <taxon>Pezizomycotina</taxon>
        <taxon>Leotiomycetes</taxon>
        <taxon>Helotiales</taxon>
        <taxon>Sclerotiniaceae</taxon>
        <taxon>Sclerotinia</taxon>
    </lineage>
</organism>
<feature type="domain" description="HhH-GPD" evidence="2">
    <location>
        <begin position="243"/>
        <end position="450"/>
    </location>
</feature>
<feature type="compositionally biased region" description="Polar residues" evidence="1">
    <location>
        <begin position="555"/>
        <end position="571"/>
    </location>
</feature>
<reference evidence="3" key="1">
    <citation type="submission" date="2020-10" db="EMBL/GenBank/DDBJ databases">
        <authorList>
            <person name="Kusch S."/>
        </authorList>
    </citation>
    <scope>NUCLEOTIDE SEQUENCE</scope>
    <source>
        <strain evidence="3">SwB9</strain>
    </source>
</reference>
<dbReference type="AlphaFoldDB" id="A0A8H2ZQ35"/>
<comment type="caution">
    <text evidence="3">The sequence shown here is derived from an EMBL/GenBank/DDBJ whole genome shotgun (WGS) entry which is preliminary data.</text>
</comment>
<feature type="region of interest" description="Disordered" evidence="1">
    <location>
        <begin position="506"/>
        <end position="584"/>
    </location>
</feature>
<dbReference type="SMART" id="SM00478">
    <property type="entry name" value="ENDO3c"/>
    <property type="match status" value="1"/>
</dbReference>
<feature type="compositionally biased region" description="Acidic residues" evidence="1">
    <location>
        <begin position="543"/>
        <end position="553"/>
    </location>
</feature>
<name>A0A8H2ZQ35_9HELO</name>
<dbReference type="Proteomes" id="UP000624404">
    <property type="component" value="Unassembled WGS sequence"/>
</dbReference>
<feature type="region of interest" description="Disordered" evidence="1">
    <location>
        <begin position="93"/>
        <end position="113"/>
    </location>
</feature>
<dbReference type="InterPro" id="IPR003265">
    <property type="entry name" value="HhH-GPD_domain"/>
</dbReference>
<accession>A0A8H2ZQ35</accession>
<sequence>MPTRAATRAAEAAANQNTAAATLSSPPATPSNAKKILKNVATGSATKPRKRAPPKKKAKLAPEPMMGGWDVLPHGMGKKGDLLDDNFGDVGTELTTPAPKKATRARAAKDAAETPLIKDEDEEKLLDLGDSVAADLLEEVKEEKPNKKRLSRKEKVADTSNEVGISPTKAPKKNKKNYGLVFDQTPFPDHVSPTILEAETVNSLLAALHGEVKPPDTVPAPSETVTGCGEVPDALDATLRTLLSAATAAANANKSMAGLKERFGLRTSGKGAGSVSWEAVFAAPEEDVVEAIKSGGLANVKGSNIKKILNKVYDQNTELLEILLKEVDTNVSIPFIGKVLETKEQKEAEIKSLGENMLSIDYIHALDKPAAMEVLMDLPGIGVKTAACVALFCLGRPSFAVDTHVWRHCKWLGWVPEGATRDQTFSHCEVRIPDHLKYSLHQLFLRHGKTCGRCRAATSEGSADWESTICPIEHLVNRTGEKKQSGYGAAKKVTIKEVVKKLAKGSKKRKRSAEKSDEDVEVEMDAENDVELEDDAKAVDGLVLEDEEIEAETETSLNIQTTEEFSPQTEETSTHDNGEKAYVY</sequence>
<dbReference type="GO" id="GO:0006285">
    <property type="term" value="P:base-excision repair, AP site formation"/>
    <property type="evidence" value="ECO:0007669"/>
    <property type="project" value="UniProtKB-ARBA"/>
</dbReference>
<dbReference type="Pfam" id="PF00730">
    <property type="entry name" value="HhH-GPD"/>
    <property type="match status" value="1"/>
</dbReference>
<protein>
    <submittedName>
        <fullName evidence="3">7622ec88-b605-4e3a-9c68-ff718a6024e8-CDS</fullName>
    </submittedName>
</protein>
<evidence type="ECO:0000313" key="4">
    <source>
        <dbReference type="Proteomes" id="UP000624404"/>
    </source>
</evidence>
<dbReference type="OrthoDB" id="5607at2759"/>
<dbReference type="CDD" id="cd00056">
    <property type="entry name" value="ENDO3c"/>
    <property type="match status" value="1"/>
</dbReference>
<feature type="compositionally biased region" description="Basic and acidic residues" evidence="1">
    <location>
        <begin position="572"/>
        <end position="584"/>
    </location>
</feature>
<feature type="compositionally biased region" description="Acidic residues" evidence="1">
    <location>
        <begin position="516"/>
        <end position="534"/>
    </location>
</feature>
<proteinExistence type="predicted"/>
<dbReference type="SUPFAM" id="SSF48150">
    <property type="entry name" value="DNA-glycosylase"/>
    <property type="match status" value="1"/>
</dbReference>
<keyword evidence="4" id="KW-1185">Reference proteome</keyword>
<feature type="region of interest" description="Disordered" evidence="1">
    <location>
        <begin position="142"/>
        <end position="170"/>
    </location>
</feature>
<gene>
    <name evidence="3" type="ORF">SCLTRI_LOCUS4268</name>
</gene>
<dbReference type="InterPro" id="IPR011257">
    <property type="entry name" value="DNA_glycosylase"/>
</dbReference>
<dbReference type="PANTHER" id="PTHR47203:SF1">
    <property type="entry name" value="HYPOTHETICAL BASE EXCISION DNA REPAIR PROTEIN (EUROFUNG)"/>
    <property type="match status" value="1"/>
</dbReference>
<feature type="region of interest" description="Disordered" evidence="1">
    <location>
        <begin position="1"/>
        <end position="66"/>
    </location>
</feature>
<feature type="compositionally biased region" description="Low complexity" evidence="1">
    <location>
        <begin position="1"/>
        <end position="33"/>
    </location>
</feature>
<dbReference type="PANTHER" id="PTHR47203">
    <property type="match status" value="1"/>
</dbReference>
<dbReference type="EMBL" id="CAJHIA010000012">
    <property type="protein sequence ID" value="CAD6444476.1"/>
    <property type="molecule type" value="Genomic_DNA"/>
</dbReference>
<dbReference type="InterPro" id="IPR023170">
    <property type="entry name" value="HhH_base_excis_C"/>
</dbReference>
<dbReference type="GO" id="GO:0000702">
    <property type="term" value="F:oxidized base lesion DNA N-glycosylase activity"/>
    <property type="evidence" value="ECO:0007669"/>
    <property type="project" value="UniProtKB-ARBA"/>
</dbReference>
<evidence type="ECO:0000313" key="3">
    <source>
        <dbReference type="EMBL" id="CAD6444476.1"/>
    </source>
</evidence>